<dbReference type="GO" id="GO:0030632">
    <property type="term" value="P:D-alanine biosynthetic process"/>
    <property type="evidence" value="ECO:0007669"/>
    <property type="project" value="UniProtKB-UniRule"/>
</dbReference>
<evidence type="ECO:0000256" key="8">
    <source>
        <dbReference type="PIRSR" id="PIRSR600821-50"/>
    </source>
</evidence>
<evidence type="ECO:0000256" key="7">
    <source>
        <dbReference type="HAMAP-Rule" id="MF_01201"/>
    </source>
</evidence>
<dbReference type="EC" id="5.1.1.1" evidence="4 7"/>
<feature type="active site" description="Proton acceptor; specific for L-alanine" evidence="7">
    <location>
        <position position="272"/>
    </location>
</feature>
<evidence type="ECO:0000256" key="6">
    <source>
        <dbReference type="ARBA" id="ARBA00023235"/>
    </source>
</evidence>
<dbReference type="UniPathway" id="UPA00042">
    <property type="reaction ID" value="UER00497"/>
</dbReference>
<dbReference type="Proteomes" id="UP000515291">
    <property type="component" value="Chromosome"/>
</dbReference>
<dbReference type="HAMAP" id="MF_01201">
    <property type="entry name" value="Ala_racemase"/>
    <property type="match status" value="1"/>
</dbReference>
<dbReference type="InterPro" id="IPR009006">
    <property type="entry name" value="Ala_racemase/Decarboxylase_C"/>
</dbReference>
<dbReference type="InterPro" id="IPR011079">
    <property type="entry name" value="Ala_racemase_C"/>
</dbReference>
<dbReference type="GO" id="GO:0030170">
    <property type="term" value="F:pyridoxal phosphate binding"/>
    <property type="evidence" value="ECO:0007669"/>
    <property type="project" value="UniProtKB-UniRule"/>
</dbReference>
<dbReference type="PROSITE" id="PS00395">
    <property type="entry name" value="ALANINE_RACEMASE"/>
    <property type="match status" value="1"/>
</dbReference>
<dbReference type="SUPFAM" id="SSF51419">
    <property type="entry name" value="PLP-binding barrel"/>
    <property type="match status" value="1"/>
</dbReference>
<dbReference type="SMART" id="SM01005">
    <property type="entry name" value="Ala_racemase_C"/>
    <property type="match status" value="1"/>
</dbReference>
<dbReference type="PANTHER" id="PTHR30511:SF0">
    <property type="entry name" value="ALANINE RACEMASE, CATABOLIC-RELATED"/>
    <property type="match status" value="1"/>
</dbReference>
<feature type="active site" description="Proton acceptor; specific for D-alanine" evidence="7">
    <location>
        <position position="53"/>
    </location>
</feature>
<feature type="domain" description="Alanine racemase C-terminal" evidence="10">
    <location>
        <begin position="251"/>
        <end position="382"/>
    </location>
</feature>
<dbReference type="GO" id="GO:0008784">
    <property type="term" value="F:alanine racemase activity"/>
    <property type="evidence" value="ECO:0007669"/>
    <property type="project" value="UniProtKB-UniRule"/>
</dbReference>
<dbReference type="Gene3D" id="2.40.37.10">
    <property type="entry name" value="Lyase, Ornithine Decarboxylase, Chain A, domain 1"/>
    <property type="match status" value="1"/>
</dbReference>
<dbReference type="KEGG" id="trb:HB776_10375"/>
<evidence type="ECO:0000256" key="2">
    <source>
        <dbReference type="ARBA" id="ARBA00001933"/>
    </source>
</evidence>
<evidence type="ECO:0000256" key="3">
    <source>
        <dbReference type="ARBA" id="ARBA00007880"/>
    </source>
</evidence>
<dbReference type="NCBIfam" id="TIGR00492">
    <property type="entry name" value="alr"/>
    <property type="match status" value="1"/>
</dbReference>
<dbReference type="AlphaFoldDB" id="A0A7G6TXV7"/>
<evidence type="ECO:0000313" key="11">
    <source>
        <dbReference type="EMBL" id="QND71589.1"/>
    </source>
</evidence>
<dbReference type="SUPFAM" id="SSF50621">
    <property type="entry name" value="Alanine racemase C-terminal domain-like"/>
    <property type="match status" value="1"/>
</dbReference>
<feature type="binding site" evidence="7 9">
    <location>
        <position position="325"/>
    </location>
    <ligand>
        <name>substrate</name>
    </ligand>
</feature>
<dbReference type="CDD" id="cd00430">
    <property type="entry name" value="PLPDE_III_AR"/>
    <property type="match status" value="1"/>
</dbReference>
<sequence length="396" mass="41632">MNSVSDPKPTTPADMELPADASGILTIDLDAVLANWRKLEKHGVPAECGAAVKADAYGCGITPVVRALAKAGCKTFFVATFDEARAARAAAPEAAIYLLNGFPPNSGDALAAINVQPVIGDLNELAEWDMFCRRTGWKGGAAVHIDTGMNRLGLGLVDVQGLIPRLGSGDHGFTLVMSHLACAEQLHNPMNARQYSSFREASSLFSGVPASLANSSGIYLGAAYQFDLMRPGAALYGVNPTPEADNPMAPVVDLKVRILQTRSVERGDSVGYGATWVARRPTRLAIIAAGYADGYFRAAGSSDGTRGAEVIIAGQRCPIAGRISMDLLAVDITDLPHNAARRGHLATLIGDGITVDELAHHYGTIAYEVLTSLGRRYLRVYKGDDGTAAAEPAAAS</sequence>
<dbReference type="FunFam" id="2.40.37.10:FF:000015">
    <property type="entry name" value="Alanine racemase"/>
    <property type="match status" value="1"/>
</dbReference>
<dbReference type="Pfam" id="PF01168">
    <property type="entry name" value="Ala_racemase_N"/>
    <property type="match status" value="1"/>
</dbReference>
<keyword evidence="6 7" id="KW-0413">Isomerase</keyword>
<comment type="pathway">
    <text evidence="7">Amino-acid biosynthesis; D-alanine biosynthesis; D-alanine from L-alanine: step 1/1.</text>
</comment>
<evidence type="ECO:0000256" key="1">
    <source>
        <dbReference type="ARBA" id="ARBA00000316"/>
    </source>
</evidence>
<dbReference type="GO" id="GO:0005829">
    <property type="term" value="C:cytosol"/>
    <property type="evidence" value="ECO:0007669"/>
    <property type="project" value="TreeGrafter"/>
</dbReference>
<organism evidence="11 12">
    <name type="scientific">Tardiphaga robiniae</name>
    <dbReference type="NCBI Taxonomy" id="943830"/>
    <lineage>
        <taxon>Bacteria</taxon>
        <taxon>Pseudomonadati</taxon>
        <taxon>Pseudomonadota</taxon>
        <taxon>Alphaproteobacteria</taxon>
        <taxon>Hyphomicrobiales</taxon>
        <taxon>Nitrobacteraceae</taxon>
        <taxon>Tardiphaga</taxon>
    </lineage>
</organism>
<dbReference type="PANTHER" id="PTHR30511">
    <property type="entry name" value="ALANINE RACEMASE"/>
    <property type="match status" value="1"/>
</dbReference>
<evidence type="ECO:0000313" key="12">
    <source>
        <dbReference type="Proteomes" id="UP000515291"/>
    </source>
</evidence>
<dbReference type="InterPro" id="IPR001608">
    <property type="entry name" value="Ala_racemase_N"/>
</dbReference>
<evidence type="ECO:0000256" key="5">
    <source>
        <dbReference type="ARBA" id="ARBA00022898"/>
    </source>
</evidence>
<dbReference type="InterPro" id="IPR000821">
    <property type="entry name" value="Ala_racemase"/>
</dbReference>
<evidence type="ECO:0000256" key="4">
    <source>
        <dbReference type="ARBA" id="ARBA00013089"/>
    </source>
</evidence>
<gene>
    <name evidence="11" type="primary">alr</name>
    <name evidence="11" type="ORF">HB776_10375</name>
</gene>
<reference evidence="12" key="1">
    <citation type="journal article" date="2020" name="Mol. Plant Microbe">
        <title>Rhizobial microsymbionts of the narrowly endemic Oxytropis species growing in Kamchatka are characterized by significant genetic diversity and possess a set of genes that are associated with T3SS and T6SS secretion systems and can affect the development of symbiosis.</title>
        <authorList>
            <person name="Safronova V."/>
            <person name="Guro P."/>
            <person name="Sazanova A."/>
            <person name="Kuznetsova I."/>
            <person name="Belimov A."/>
            <person name="Yakubov V."/>
            <person name="Chirak E."/>
            <person name="Afonin A."/>
            <person name="Gogolev Y."/>
            <person name="Andronov E."/>
            <person name="Tikhonovich I."/>
        </authorList>
    </citation>
    <scope>NUCLEOTIDE SEQUENCE [LARGE SCALE GENOMIC DNA]</scope>
    <source>
        <strain evidence="12">581</strain>
    </source>
</reference>
<feature type="modified residue" description="N6-(pyridoxal phosphate)lysine" evidence="7 8">
    <location>
        <position position="53"/>
    </location>
</feature>
<keyword evidence="5 7" id="KW-0663">Pyridoxal phosphate</keyword>
<evidence type="ECO:0000256" key="9">
    <source>
        <dbReference type="PIRSR" id="PIRSR600821-52"/>
    </source>
</evidence>
<dbReference type="EMBL" id="CP050292">
    <property type="protein sequence ID" value="QND71589.1"/>
    <property type="molecule type" value="Genomic_DNA"/>
</dbReference>
<evidence type="ECO:0000259" key="10">
    <source>
        <dbReference type="SMART" id="SM01005"/>
    </source>
</evidence>
<accession>A0A7G6TXV7</accession>
<comment type="similarity">
    <text evidence="3 7">Belongs to the alanine racemase family.</text>
</comment>
<dbReference type="Gene3D" id="3.20.20.10">
    <property type="entry name" value="Alanine racemase"/>
    <property type="match status" value="1"/>
</dbReference>
<protein>
    <recommendedName>
        <fullName evidence="4 7">Alanine racemase</fullName>
        <ecNumber evidence="4 7">5.1.1.1</ecNumber>
    </recommendedName>
</protein>
<dbReference type="RefSeq" id="WP_184517440.1">
    <property type="nucleotide sequence ID" value="NZ_CP050292.1"/>
</dbReference>
<proteinExistence type="inferred from homology"/>
<dbReference type="InterPro" id="IPR029066">
    <property type="entry name" value="PLP-binding_barrel"/>
</dbReference>
<dbReference type="PRINTS" id="PR00992">
    <property type="entry name" value="ALARACEMASE"/>
</dbReference>
<feature type="binding site" evidence="7 9">
    <location>
        <position position="151"/>
    </location>
    <ligand>
        <name>substrate</name>
    </ligand>
</feature>
<dbReference type="InterPro" id="IPR020622">
    <property type="entry name" value="Ala_racemase_pyridoxalP-BS"/>
</dbReference>
<comment type="cofactor">
    <cofactor evidence="2 7 8">
        <name>pyridoxal 5'-phosphate</name>
        <dbReference type="ChEBI" id="CHEBI:597326"/>
    </cofactor>
</comment>
<comment type="function">
    <text evidence="7">Catalyzes the interconversion of L-alanine and D-alanine. May also act on other amino acids.</text>
</comment>
<dbReference type="Pfam" id="PF00842">
    <property type="entry name" value="Ala_racemase_C"/>
    <property type="match status" value="1"/>
</dbReference>
<name>A0A7G6TXV7_9BRAD</name>
<comment type="catalytic activity">
    <reaction evidence="1 7">
        <text>L-alanine = D-alanine</text>
        <dbReference type="Rhea" id="RHEA:20249"/>
        <dbReference type="ChEBI" id="CHEBI:57416"/>
        <dbReference type="ChEBI" id="CHEBI:57972"/>
        <dbReference type="EC" id="5.1.1.1"/>
    </reaction>
</comment>